<evidence type="ECO:0000256" key="1">
    <source>
        <dbReference type="ARBA" id="ARBA00010169"/>
    </source>
</evidence>
<name>A0A3E1K8U5_9GAMM</name>
<dbReference type="AlphaFoldDB" id="A0A3E1K8U5"/>
<dbReference type="SUPFAM" id="SSF54913">
    <property type="entry name" value="GlnB-like"/>
    <property type="match status" value="1"/>
</dbReference>
<accession>A0A3E1K8U5</accession>
<dbReference type="PANTHER" id="PTHR23419">
    <property type="entry name" value="DIVALENT CATION TOLERANCE CUTA-RELATED"/>
    <property type="match status" value="1"/>
</dbReference>
<dbReference type="RefSeq" id="WP_116650467.1">
    <property type="nucleotide sequence ID" value="NZ_QUZK01000034.1"/>
</dbReference>
<comment type="caution">
    <text evidence="2">The sequence shown here is derived from an EMBL/GenBank/DDBJ whole genome shotgun (WGS) entry which is preliminary data.</text>
</comment>
<dbReference type="PANTHER" id="PTHR23419:SF8">
    <property type="entry name" value="FI09726P"/>
    <property type="match status" value="1"/>
</dbReference>
<keyword evidence="3" id="KW-1185">Reference proteome</keyword>
<evidence type="ECO:0000313" key="2">
    <source>
        <dbReference type="EMBL" id="RFF30525.1"/>
    </source>
</evidence>
<dbReference type="OrthoDB" id="37622at2"/>
<sequence>MSDDICLVLTTCPDRETAERLSAMLVEQRLAACVSAGSEVTSTYPWQGRVECESEIPLTIKTTRARVGALKQELVAHHPYDVPEILVVPVSDGLDEYTQWIRDWIQ</sequence>
<gene>
    <name evidence="2" type="ORF">DZC52_07265</name>
</gene>
<evidence type="ECO:0000313" key="3">
    <source>
        <dbReference type="Proteomes" id="UP000260351"/>
    </source>
</evidence>
<proteinExistence type="inferred from homology"/>
<dbReference type="InterPro" id="IPR015867">
    <property type="entry name" value="N-reg_PII/ATP_PRibTrfase_C"/>
</dbReference>
<dbReference type="GO" id="GO:0005507">
    <property type="term" value="F:copper ion binding"/>
    <property type="evidence" value="ECO:0007669"/>
    <property type="project" value="TreeGrafter"/>
</dbReference>
<dbReference type="InterPro" id="IPR011322">
    <property type="entry name" value="N-reg_PII-like_a/b"/>
</dbReference>
<dbReference type="GO" id="GO:0010038">
    <property type="term" value="P:response to metal ion"/>
    <property type="evidence" value="ECO:0007669"/>
    <property type="project" value="InterPro"/>
</dbReference>
<protein>
    <submittedName>
        <fullName evidence="2">Divalent-cation tolerance protein CutA</fullName>
    </submittedName>
</protein>
<comment type="similarity">
    <text evidence="1">Belongs to the CutA family.</text>
</comment>
<dbReference type="Gene3D" id="3.30.70.120">
    <property type="match status" value="1"/>
</dbReference>
<reference evidence="2 3" key="1">
    <citation type="submission" date="2018-08" db="EMBL/GenBank/DDBJ databases">
        <title>Wenzhouxiangella salilacus sp. nov., a novel bacterium isolated from a saline lake in Xinjiang Province, China.</title>
        <authorList>
            <person name="Han S."/>
        </authorList>
    </citation>
    <scope>NUCLEOTIDE SEQUENCE [LARGE SCALE GENOMIC DNA]</scope>
    <source>
        <strain evidence="2 3">XDB06</strain>
    </source>
</reference>
<dbReference type="Pfam" id="PF03091">
    <property type="entry name" value="CutA1"/>
    <property type="match status" value="1"/>
</dbReference>
<dbReference type="EMBL" id="QUZK01000034">
    <property type="protein sequence ID" value="RFF30525.1"/>
    <property type="molecule type" value="Genomic_DNA"/>
</dbReference>
<dbReference type="Proteomes" id="UP000260351">
    <property type="component" value="Unassembled WGS sequence"/>
</dbReference>
<dbReference type="InterPro" id="IPR004323">
    <property type="entry name" value="Ion_tolerance_CutA"/>
</dbReference>
<organism evidence="2 3">
    <name type="scientific">Wenzhouxiangella sediminis</name>
    <dbReference type="NCBI Taxonomy" id="1792836"/>
    <lineage>
        <taxon>Bacteria</taxon>
        <taxon>Pseudomonadati</taxon>
        <taxon>Pseudomonadota</taxon>
        <taxon>Gammaproteobacteria</taxon>
        <taxon>Chromatiales</taxon>
        <taxon>Wenzhouxiangellaceae</taxon>
        <taxon>Wenzhouxiangella</taxon>
    </lineage>
</organism>